<dbReference type="RefSeq" id="WP_075367162.1">
    <property type="nucleotide sequence ID" value="NZ_MLBF01000072.1"/>
</dbReference>
<evidence type="ECO:0000313" key="1">
    <source>
        <dbReference type="EMBL" id="OLN26675.1"/>
    </source>
</evidence>
<evidence type="ECO:0008006" key="3">
    <source>
        <dbReference type="Google" id="ProtNLM"/>
    </source>
</evidence>
<dbReference type="OrthoDB" id="9553585at2"/>
<accession>A0A1Q8QH77</accession>
<dbReference type="EMBL" id="MLBF01000072">
    <property type="protein sequence ID" value="OLN26675.1"/>
    <property type="molecule type" value="Genomic_DNA"/>
</dbReference>
<comment type="caution">
    <text evidence="1">The sequence shown here is derived from an EMBL/GenBank/DDBJ whole genome shotgun (WGS) entry which is preliminary data.</text>
</comment>
<organism evidence="1 2">
    <name type="scientific">Desulfosporosinus metallidurans</name>
    <dbReference type="NCBI Taxonomy" id="1888891"/>
    <lineage>
        <taxon>Bacteria</taxon>
        <taxon>Bacillati</taxon>
        <taxon>Bacillota</taxon>
        <taxon>Clostridia</taxon>
        <taxon>Eubacteriales</taxon>
        <taxon>Desulfitobacteriaceae</taxon>
        <taxon>Desulfosporosinus</taxon>
    </lineage>
</organism>
<proteinExistence type="predicted"/>
<dbReference type="Proteomes" id="UP000186102">
    <property type="component" value="Unassembled WGS sequence"/>
</dbReference>
<dbReference type="AlphaFoldDB" id="A0A1Q8QH77"/>
<evidence type="ECO:0000313" key="2">
    <source>
        <dbReference type="Proteomes" id="UP000186102"/>
    </source>
</evidence>
<gene>
    <name evidence="1" type="ORF">DSOL_4893</name>
</gene>
<sequence>MSGNEIKLNITIIVDGLPKSEDYPKAMKVEEIIKKNIPAGEKKNWSNYQLSDRNRVLGPLMSLEGNNVSENDTLALTKKDGGGGAL</sequence>
<name>A0A1Q8QH77_9FIRM</name>
<reference evidence="1 2" key="1">
    <citation type="submission" date="2016-09" db="EMBL/GenBank/DDBJ databases">
        <title>Complete genome of Desulfosporosinus sp. OL.</title>
        <authorList>
            <person name="Mardanov A."/>
            <person name="Beletsky A."/>
            <person name="Panova A."/>
            <person name="Karnachuk O."/>
            <person name="Ravin N."/>
        </authorList>
    </citation>
    <scope>NUCLEOTIDE SEQUENCE [LARGE SCALE GENOMIC DNA]</scope>
    <source>
        <strain evidence="1 2">OL</strain>
    </source>
</reference>
<keyword evidence="2" id="KW-1185">Reference proteome</keyword>
<protein>
    <recommendedName>
        <fullName evidence="3">Ubiquitin-like domain-containing protein</fullName>
    </recommendedName>
</protein>